<proteinExistence type="predicted"/>
<name>A0ACC3SR63_LIPKO</name>
<protein>
    <submittedName>
        <fullName evidence="1">Uncharacterized protein</fullName>
    </submittedName>
</protein>
<evidence type="ECO:0000313" key="2">
    <source>
        <dbReference type="Proteomes" id="UP001433508"/>
    </source>
</evidence>
<dbReference type="Proteomes" id="UP001433508">
    <property type="component" value="Unassembled WGS sequence"/>
</dbReference>
<comment type="caution">
    <text evidence="1">The sequence shown here is derived from an EMBL/GenBank/DDBJ whole genome shotgun (WGS) entry which is preliminary data.</text>
</comment>
<evidence type="ECO:0000313" key="1">
    <source>
        <dbReference type="EMBL" id="KAK9234106.1"/>
    </source>
</evidence>
<organism evidence="1 2">
    <name type="scientific">Lipomyces kononenkoae</name>
    <name type="common">Yeast</name>
    <dbReference type="NCBI Taxonomy" id="34357"/>
    <lineage>
        <taxon>Eukaryota</taxon>
        <taxon>Fungi</taxon>
        <taxon>Dikarya</taxon>
        <taxon>Ascomycota</taxon>
        <taxon>Saccharomycotina</taxon>
        <taxon>Lipomycetes</taxon>
        <taxon>Lipomycetales</taxon>
        <taxon>Lipomycetaceae</taxon>
        <taxon>Lipomyces</taxon>
    </lineage>
</organism>
<accession>A0ACC3SR63</accession>
<reference evidence="2" key="1">
    <citation type="journal article" date="2024" name="Front. Bioeng. Biotechnol.">
        <title>Genome-scale model development and genomic sequencing of the oleaginous clade Lipomyces.</title>
        <authorList>
            <person name="Czajka J.J."/>
            <person name="Han Y."/>
            <person name="Kim J."/>
            <person name="Mondo S.J."/>
            <person name="Hofstad B.A."/>
            <person name="Robles A."/>
            <person name="Haridas S."/>
            <person name="Riley R."/>
            <person name="LaButti K."/>
            <person name="Pangilinan J."/>
            <person name="Andreopoulos W."/>
            <person name="Lipzen A."/>
            <person name="Yan J."/>
            <person name="Wang M."/>
            <person name="Ng V."/>
            <person name="Grigoriev I.V."/>
            <person name="Spatafora J.W."/>
            <person name="Magnuson J.K."/>
            <person name="Baker S.E."/>
            <person name="Pomraning K.R."/>
        </authorList>
    </citation>
    <scope>NUCLEOTIDE SEQUENCE [LARGE SCALE GENOMIC DNA]</scope>
    <source>
        <strain evidence="2">CBS 7786</strain>
    </source>
</reference>
<dbReference type="EMBL" id="MU971516">
    <property type="protein sequence ID" value="KAK9234106.1"/>
    <property type="molecule type" value="Genomic_DNA"/>
</dbReference>
<feature type="non-terminal residue" evidence="1">
    <location>
        <position position="99"/>
    </location>
</feature>
<sequence>MYCGGDDLAGTVVEVGGGVTNFKPGDRVLGVAAREGLQRVRHTQGIRDGSHHRRCQVFSGSRSRTRHPHRRLRTLLKKPPPTPYVCSSHIVIHISIYGL</sequence>
<gene>
    <name evidence="1" type="ORF">V1525DRAFT_414152</name>
</gene>
<keyword evidence="2" id="KW-1185">Reference proteome</keyword>